<dbReference type="Proteomes" id="UP001348817">
    <property type="component" value="Chromosome"/>
</dbReference>
<feature type="transmembrane region" description="Helical" evidence="1">
    <location>
        <begin position="219"/>
        <end position="239"/>
    </location>
</feature>
<feature type="transmembrane region" description="Helical" evidence="1">
    <location>
        <begin position="527"/>
        <end position="544"/>
    </location>
</feature>
<evidence type="ECO:0000256" key="1">
    <source>
        <dbReference type="SAM" id="Phobius"/>
    </source>
</evidence>
<dbReference type="InterPro" id="IPR018580">
    <property type="entry name" value="Uncharacterised_YfhO"/>
</dbReference>
<keyword evidence="1" id="KW-0472">Membrane</keyword>
<dbReference type="PANTHER" id="PTHR38454">
    <property type="entry name" value="INTEGRAL MEMBRANE PROTEIN-RELATED"/>
    <property type="match status" value="1"/>
</dbReference>
<dbReference type="KEGG" id="fax:FUAX_30200"/>
<keyword evidence="3" id="KW-1185">Reference proteome</keyword>
<feature type="transmembrane region" description="Helical" evidence="1">
    <location>
        <begin position="362"/>
        <end position="380"/>
    </location>
</feature>
<evidence type="ECO:0000313" key="2">
    <source>
        <dbReference type="EMBL" id="BDD10588.1"/>
    </source>
</evidence>
<feature type="transmembrane region" description="Helical" evidence="1">
    <location>
        <begin position="435"/>
        <end position="458"/>
    </location>
</feature>
<keyword evidence="1" id="KW-0812">Transmembrane</keyword>
<dbReference type="EMBL" id="AP025314">
    <property type="protein sequence ID" value="BDD10588.1"/>
    <property type="molecule type" value="Genomic_DNA"/>
</dbReference>
<keyword evidence="1" id="KW-1133">Transmembrane helix</keyword>
<evidence type="ECO:0000313" key="3">
    <source>
        <dbReference type="Proteomes" id="UP001348817"/>
    </source>
</evidence>
<name>A0AAU9CK83_9BACT</name>
<feature type="transmembrane region" description="Helical" evidence="1">
    <location>
        <begin position="334"/>
        <end position="355"/>
    </location>
</feature>
<reference evidence="2 3" key="1">
    <citation type="submission" date="2021-12" db="EMBL/GenBank/DDBJ databases">
        <title>Genome sequencing of bacteria with rrn-lacking chromosome and rrn-plasmid.</title>
        <authorList>
            <person name="Anda M."/>
            <person name="Iwasaki W."/>
        </authorList>
    </citation>
    <scope>NUCLEOTIDE SEQUENCE [LARGE SCALE GENOMIC DNA]</scope>
    <source>
        <strain evidence="2 3">DSM 100852</strain>
    </source>
</reference>
<feature type="transmembrane region" description="Helical" evidence="1">
    <location>
        <begin position="400"/>
        <end position="423"/>
    </location>
</feature>
<feature type="transmembrane region" description="Helical" evidence="1">
    <location>
        <begin position="502"/>
        <end position="520"/>
    </location>
</feature>
<protein>
    <submittedName>
        <fullName evidence="2">Membrane protein</fullName>
    </submittedName>
</protein>
<accession>A0AAU9CK83</accession>
<feature type="transmembrane region" description="Helical" evidence="1">
    <location>
        <begin position="86"/>
        <end position="109"/>
    </location>
</feature>
<proteinExistence type="predicted"/>
<dbReference type="RefSeq" id="WP_338392132.1">
    <property type="nucleotide sequence ID" value="NZ_AP025314.1"/>
</dbReference>
<feature type="transmembrane region" description="Helical" evidence="1">
    <location>
        <begin position="787"/>
        <end position="809"/>
    </location>
</feature>
<organism evidence="2 3">
    <name type="scientific">Fulvitalea axinellae</name>
    <dbReference type="NCBI Taxonomy" id="1182444"/>
    <lineage>
        <taxon>Bacteria</taxon>
        <taxon>Pseudomonadati</taxon>
        <taxon>Bacteroidota</taxon>
        <taxon>Cytophagia</taxon>
        <taxon>Cytophagales</taxon>
        <taxon>Persicobacteraceae</taxon>
        <taxon>Fulvitalea</taxon>
    </lineage>
</organism>
<sequence>MIFRKILPHILACLAFLVLMAGYFSPVFQGKTLAQRDVIEFTGTEHEMHEFNEKENRQIHWTGSSFSGMPIWQSSKLNIFSQIHNVIAGTVPAPIWLMFLGFVGFYILLNAFGIKPWFAFAGAAAYSLSTFHMISILAGHINKVYDIALMAPVIAGVYLVYRGKLLRGALITAFFLGMEIYYRHIQISYYLMIMILFWALFEAIEAYRNKTVPDFIKRSAILAAAAGIAIGANIVTLWSTAEYAKSSTRGGSELSSKVAKGEGEGLSKDYAFDWSYGKAESMTLFIPYFYGGGSHEHPGKDSETYKALTKIGFPPQTAEYVLNFFPNYWGSQPFTVGPVYVGAVIFFLFILGLFTVKGPLKWWALSMTILSLFLAWGKNFSAFNDFFFYYVPLYNKFRTVTMVLVVAEIAMPLLGMVALWNIVTGKIAKADALKGLYGATGVTAFLALFFFVAGGSLLQFTSPKDAQLMAGLTKQAKLPPGTLDSVSEALKADRLALFKGDAFRSLLFTLIAAGLIWAFVQEKIKKMWLGVALCVLVIADLWPVNKRYLNNESFAEKKELKKFNFKKTAADIKILADTTKHYRVFNLAGSPFNDGQTSYFHKSLGGYSAIKLQRYQEVVEEYLSKQHIQTINMLNTRYFILPNPQTGQPEARLNPGAAGNAWFIKSLKIVENADQELASLKNFDPKTTAFMDRRFEDKMPQKGDLNFDGNGSIQLQSYDPEELVYSTNSNSEQFAVFSEVYYQPGWNSYIDGVKVPHTRVDYILRGMIVPAGPHKIVFKFEPNSYKIGSIIGLISSILVIVLLAWAIYVQAKANKAKKSEEVSE</sequence>
<feature type="transmembrane region" description="Helical" evidence="1">
    <location>
        <begin position="188"/>
        <end position="207"/>
    </location>
</feature>
<feature type="transmembrane region" description="Helical" evidence="1">
    <location>
        <begin position="116"/>
        <end position="138"/>
    </location>
</feature>
<dbReference type="PANTHER" id="PTHR38454:SF1">
    <property type="entry name" value="INTEGRAL MEMBRANE PROTEIN"/>
    <property type="match status" value="1"/>
</dbReference>
<dbReference type="AlphaFoldDB" id="A0AAU9CK83"/>
<gene>
    <name evidence="2" type="ORF">FUAX_30200</name>
</gene>